<proteinExistence type="predicted"/>
<keyword evidence="5" id="KW-1185">Reference proteome</keyword>
<evidence type="ECO:0000313" key="5">
    <source>
        <dbReference type="Proteomes" id="UP000184330"/>
    </source>
</evidence>
<feature type="chain" id="PRO_5012634569" evidence="3">
    <location>
        <begin position="32"/>
        <end position="440"/>
    </location>
</feature>
<keyword evidence="2" id="KW-1133">Transmembrane helix</keyword>
<evidence type="ECO:0000256" key="3">
    <source>
        <dbReference type="SAM" id="SignalP"/>
    </source>
</evidence>
<dbReference type="EMBL" id="FJOG01000009">
    <property type="protein sequence ID" value="CZR57119.1"/>
    <property type="molecule type" value="Genomic_DNA"/>
</dbReference>
<feature type="region of interest" description="Disordered" evidence="1">
    <location>
        <begin position="243"/>
        <end position="262"/>
    </location>
</feature>
<evidence type="ECO:0000256" key="1">
    <source>
        <dbReference type="SAM" id="MobiDB-lite"/>
    </source>
</evidence>
<feature type="transmembrane region" description="Helical" evidence="2">
    <location>
        <begin position="174"/>
        <end position="190"/>
    </location>
</feature>
<feature type="compositionally biased region" description="Polar residues" evidence="1">
    <location>
        <begin position="243"/>
        <end position="256"/>
    </location>
</feature>
<dbReference type="AlphaFoldDB" id="A0A1L7WWH8"/>
<dbReference type="Proteomes" id="UP000184330">
    <property type="component" value="Unassembled WGS sequence"/>
</dbReference>
<dbReference type="OrthoDB" id="10381747at2759"/>
<keyword evidence="2" id="KW-0472">Membrane</keyword>
<sequence length="440" mass="48552">MPTNISTPEATTMHLFSSILASLSLTTTAFSYPTTKTLHSLLNATHLLHKSQDDSNAHPFCVPPQGFTTGYEHCTFASAVLSESLNPSHNGTLANAWIFDQLCNVLGVVQNLGTNTLPGGVYNFDKSQTKLQDATVVGFGDGRLGLRSPSVNFAGKSFQGDGNSCWWMDPSDGGSIWGSMVFGMIFYLLLNMKDGDMMATAPVAAMTRFTNVLVAFETFCGEDFSLRFIQFTSTISQHFQSQITTKSPSIPNSGTSKKPPHKASRHDVYIIWLALALISSTSASGPVLGLHNLCTLPRFFEQYHNSTCTVSYFLEQNLNVAELWAFDCNCTQVAHAYPVPIGSGYNFQTDFTFQPSLEHNLTITFPNLIDPPRYSYAENSYIGREEGYRTTCANVTDLVGKICELRFSCEWMGVPILPVETMIICPWDKEEGKFDCHDGR</sequence>
<evidence type="ECO:0000313" key="4">
    <source>
        <dbReference type="EMBL" id="CZR57119.1"/>
    </source>
</evidence>
<name>A0A1L7WWH8_9HELO</name>
<gene>
    <name evidence="4" type="ORF">PAC_07008</name>
</gene>
<feature type="signal peptide" evidence="3">
    <location>
        <begin position="1"/>
        <end position="31"/>
    </location>
</feature>
<keyword evidence="2" id="KW-0812">Transmembrane</keyword>
<keyword evidence="3" id="KW-0732">Signal</keyword>
<protein>
    <submittedName>
        <fullName evidence="4">Uncharacterized protein</fullName>
    </submittedName>
</protein>
<accession>A0A1L7WWH8</accession>
<evidence type="ECO:0000256" key="2">
    <source>
        <dbReference type="SAM" id="Phobius"/>
    </source>
</evidence>
<feature type="transmembrane region" description="Helical" evidence="2">
    <location>
        <begin position="268"/>
        <end position="290"/>
    </location>
</feature>
<reference evidence="4 5" key="1">
    <citation type="submission" date="2016-03" db="EMBL/GenBank/DDBJ databases">
        <authorList>
            <person name="Ploux O."/>
        </authorList>
    </citation>
    <scope>NUCLEOTIDE SEQUENCE [LARGE SCALE GENOMIC DNA]</scope>
    <source>
        <strain evidence="4 5">UAMH 11012</strain>
    </source>
</reference>
<organism evidence="4 5">
    <name type="scientific">Phialocephala subalpina</name>
    <dbReference type="NCBI Taxonomy" id="576137"/>
    <lineage>
        <taxon>Eukaryota</taxon>
        <taxon>Fungi</taxon>
        <taxon>Dikarya</taxon>
        <taxon>Ascomycota</taxon>
        <taxon>Pezizomycotina</taxon>
        <taxon>Leotiomycetes</taxon>
        <taxon>Helotiales</taxon>
        <taxon>Mollisiaceae</taxon>
        <taxon>Phialocephala</taxon>
        <taxon>Phialocephala fortinii species complex</taxon>
    </lineage>
</organism>